<keyword evidence="3" id="KW-1185">Reference proteome</keyword>
<dbReference type="Proteomes" id="UP000186601">
    <property type="component" value="Unassembled WGS sequence"/>
</dbReference>
<feature type="region of interest" description="Disordered" evidence="1">
    <location>
        <begin position="255"/>
        <end position="299"/>
    </location>
</feature>
<evidence type="ECO:0000313" key="3">
    <source>
        <dbReference type="Proteomes" id="UP000186601"/>
    </source>
</evidence>
<reference evidence="2 3" key="1">
    <citation type="submission" date="2018-02" db="EMBL/GenBank/DDBJ databases">
        <title>Genome sequence of the basidiomycete white-rot fungus Phlebia centrifuga.</title>
        <authorList>
            <person name="Granchi Z."/>
            <person name="Peng M."/>
            <person name="de Vries R.P."/>
            <person name="Hilden K."/>
            <person name="Makela M.R."/>
            <person name="Grigoriev I."/>
            <person name="Riley R."/>
        </authorList>
    </citation>
    <scope>NUCLEOTIDE SEQUENCE [LARGE SCALE GENOMIC DNA]</scope>
    <source>
        <strain evidence="2 3">FBCC195</strain>
    </source>
</reference>
<protein>
    <submittedName>
        <fullName evidence="2">Uncharacterized protein</fullName>
    </submittedName>
</protein>
<proteinExistence type="predicted"/>
<organism evidence="2 3">
    <name type="scientific">Hermanssonia centrifuga</name>
    <dbReference type="NCBI Taxonomy" id="98765"/>
    <lineage>
        <taxon>Eukaryota</taxon>
        <taxon>Fungi</taxon>
        <taxon>Dikarya</taxon>
        <taxon>Basidiomycota</taxon>
        <taxon>Agaricomycotina</taxon>
        <taxon>Agaricomycetes</taxon>
        <taxon>Polyporales</taxon>
        <taxon>Meruliaceae</taxon>
        <taxon>Hermanssonia</taxon>
    </lineage>
</organism>
<dbReference type="AlphaFoldDB" id="A0A2R6RVV2"/>
<dbReference type="STRING" id="98765.A0A2R6RVV2"/>
<evidence type="ECO:0000313" key="2">
    <source>
        <dbReference type="EMBL" id="PSS34151.1"/>
    </source>
</evidence>
<name>A0A2R6RVV2_9APHY</name>
<sequence>MSQSNKSNKPFSLSRLEDATLGAFALVPSSQTLDHLVRYLSTWSGSEFSIAKFYKHQEIRSSDTPLPQQVIYGLLPIIRWLTSLERNPPPTRRLHTIERLQGWSMLLYYPLEHVYYLLTHSIIPQKLPLPSPFNGSVSKPSGSFIDLDAGVISRLSTRFWGVYVLLQFAHLREDRRLLMLKERTIAKSKAISVLAETEELKNRRDALWNELIVSLGYLPLTIHWSLEQGLFRNEAWVGVFGLIAAIAGWRSGWKATAQPSTPKETPPVPEDPESAPLEPKSTVMDPDIPVGLDAGLDEI</sequence>
<evidence type="ECO:0000256" key="1">
    <source>
        <dbReference type="SAM" id="MobiDB-lite"/>
    </source>
</evidence>
<accession>A0A2R6RVV2</accession>
<gene>
    <name evidence="2" type="ORF">PHLCEN_2v1819</name>
</gene>
<comment type="caution">
    <text evidence="2">The sequence shown here is derived from an EMBL/GenBank/DDBJ whole genome shotgun (WGS) entry which is preliminary data.</text>
</comment>
<dbReference type="OrthoDB" id="10005898at2759"/>
<dbReference type="EMBL" id="MLYV02000149">
    <property type="protein sequence ID" value="PSS34151.1"/>
    <property type="molecule type" value="Genomic_DNA"/>
</dbReference>